<comment type="caution">
    <text evidence="7">The sequence shown here is derived from an EMBL/GenBank/DDBJ whole genome shotgun (WGS) entry which is preliminary data.</text>
</comment>
<gene>
    <name evidence="7" type="ORF">ACFSXZ_10535</name>
</gene>
<evidence type="ECO:0000256" key="4">
    <source>
        <dbReference type="ARBA" id="ARBA00022989"/>
    </source>
</evidence>
<feature type="transmembrane region" description="Helical" evidence="6">
    <location>
        <begin position="150"/>
        <end position="172"/>
    </location>
</feature>
<feature type="transmembrane region" description="Helical" evidence="6">
    <location>
        <begin position="368"/>
        <end position="387"/>
    </location>
</feature>
<keyword evidence="4 6" id="KW-1133">Transmembrane helix</keyword>
<feature type="transmembrane region" description="Helical" evidence="6">
    <location>
        <begin position="313"/>
        <end position="335"/>
    </location>
</feature>
<evidence type="ECO:0000256" key="1">
    <source>
        <dbReference type="ARBA" id="ARBA00004651"/>
    </source>
</evidence>
<dbReference type="RefSeq" id="WP_378263842.1">
    <property type="nucleotide sequence ID" value="NZ_JBHUKR010000006.1"/>
</dbReference>
<protein>
    <submittedName>
        <fullName evidence="7">APC family permease</fullName>
    </submittedName>
</protein>
<comment type="subcellular location">
    <subcellularLocation>
        <location evidence="1">Cell membrane</location>
        <topology evidence="1">Multi-pass membrane protein</topology>
    </subcellularLocation>
</comment>
<evidence type="ECO:0000313" key="8">
    <source>
        <dbReference type="Proteomes" id="UP001597417"/>
    </source>
</evidence>
<keyword evidence="3 6" id="KW-0812">Transmembrane</keyword>
<dbReference type="Proteomes" id="UP001597417">
    <property type="component" value="Unassembled WGS sequence"/>
</dbReference>
<evidence type="ECO:0000256" key="6">
    <source>
        <dbReference type="SAM" id="Phobius"/>
    </source>
</evidence>
<dbReference type="Gene3D" id="1.20.1740.10">
    <property type="entry name" value="Amino acid/polyamine transporter I"/>
    <property type="match status" value="1"/>
</dbReference>
<name>A0ABW5FP16_9PSEU</name>
<organism evidence="7 8">
    <name type="scientific">Amycolatopsis pigmentata</name>
    <dbReference type="NCBI Taxonomy" id="450801"/>
    <lineage>
        <taxon>Bacteria</taxon>
        <taxon>Bacillati</taxon>
        <taxon>Actinomycetota</taxon>
        <taxon>Actinomycetes</taxon>
        <taxon>Pseudonocardiales</taxon>
        <taxon>Pseudonocardiaceae</taxon>
        <taxon>Amycolatopsis</taxon>
    </lineage>
</organism>
<evidence type="ECO:0000313" key="7">
    <source>
        <dbReference type="EMBL" id="MFD2416760.1"/>
    </source>
</evidence>
<feature type="transmembrane region" description="Helical" evidence="6">
    <location>
        <begin position="42"/>
        <end position="62"/>
    </location>
</feature>
<dbReference type="Pfam" id="PF13520">
    <property type="entry name" value="AA_permease_2"/>
    <property type="match status" value="1"/>
</dbReference>
<feature type="transmembrane region" description="Helical" evidence="6">
    <location>
        <begin position="110"/>
        <end position="138"/>
    </location>
</feature>
<evidence type="ECO:0000256" key="2">
    <source>
        <dbReference type="ARBA" id="ARBA00022475"/>
    </source>
</evidence>
<dbReference type="InterPro" id="IPR002293">
    <property type="entry name" value="AA/rel_permease1"/>
</dbReference>
<feature type="transmembrane region" description="Helical" evidence="6">
    <location>
        <begin position="184"/>
        <end position="205"/>
    </location>
</feature>
<feature type="transmembrane region" description="Helical" evidence="6">
    <location>
        <begin position="267"/>
        <end position="292"/>
    </location>
</feature>
<keyword evidence="8" id="KW-1185">Reference proteome</keyword>
<accession>A0ABW5FP16</accession>
<dbReference type="PIRSF" id="PIRSF006060">
    <property type="entry name" value="AA_transporter"/>
    <property type="match status" value="1"/>
</dbReference>
<proteinExistence type="predicted"/>
<feature type="transmembrane region" description="Helical" evidence="6">
    <location>
        <begin position="12"/>
        <end position="30"/>
    </location>
</feature>
<keyword evidence="2" id="KW-1003">Cell membrane</keyword>
<reference evidence="8" key="1">
    <citation type="journal article" date="2019" name="Int. J. Syst. Evol. Microbiol.">
        <title>The Global Catalogue of Microorganisms (GCM) 10K type strain sequencing project: providing services to taxonomists for standard genome sequencing and annotation.</title>
        <authorList>
            <consortium name="The Broad Institute Genomics Platform"/>
            <consortium name="The Broad Institute Genome Sequencing Center for Infectious Disease"/>
            <person name="Wu L."/>
            <person name="Ma J."/>
        </authorList>
    </citation>
    <scope>NUCLEOTIDE SEQUENCE [LARGE SCALE GENOMIC DNA]</scope>
    <source>
        <strain evidence="8">CGMCC 4.7645</strain>
    </source>
</reference>
<dbReference type="PANTHER" id="PTHR42770">
    <property type="entry name" value="AMINO ACID TRANSPORTER-RELATED"/>
    <property type="match status" value="1"/>
</dbReference>
<dbReference type="PANTHER" id="PTHR42770:SF7">
    <property type="entry name" value="MEMBRANE PROTEIN"/>
    <property type="match status" value="1"/>
</dbReference>
<dbReference type="EMBL" id="JBHUKR010000006">
    <property type="protein sequence ID" value="MFD2416760.1"/>
    <property type="molecule type" value="Genomic_DNA"/>
</dbReference>
<evidence type="ECO:0000256" key="5">
    <source>
        <dbReference type="ARBA" id="ARBA00023136"/>
    </source>
</evidence>
<dbReference type="InterPro" id="IPR050367">
    <property type="entry name" value="APC_superfamily"/>
</dbReference>
<sequence>MTDLKKSMGGIAGTFMALSAVLGSGMMILPGVSYHQLGKSAWIPWAIAAVSVIPLLSCYAWLGRRYPSASGIAYYAEVALGPAVGRTVGIIATIGLVAAVPATALTGGRYVAQFLGIGAAAQVFPIVVLAGGTIVAYLGANVSSKLQVALIIGLFALVTCIAVVALAVHGFAPPNLALPAHGDLGGVLTAVYVAFVGWETVAFTFEEHKRSDLIPRIFAASFAIVVVLYALLLLGLFATVDPADGRLDSAPLVLLAERALGSLARPVMLIVVIACITANVFAAALALSRLVFGLARSGYLPAKLSRVRERDRNPVAAVLVVGATLTLIATLGASGLFSFEVLFSVTGGLYFVLYGIGVAAFARLAKGIKARVITVVSAITVAAVTLIAGPSMWWSWAAFLVVLLGVVALGRRTSKTADAETIQFNVAALRAAEQETVQFNVAGLRTADRETLQFDVGWLRGADAPTLEFPTINLGPRPKKAREHATHP</sequence>
<feature type="transmembrane region" description="Helical" evidence="6">
    <location>
        <begin position="393"/>
        <end position="410"/>
    </location>
</feature>
<evidence type="ECO:0000256" key="3">
    <source>
        <dbReference type="ARBA" id="ARBA00022692"/>
    </source>
</evidence>
<feature type="transmembrane region" description="Helical" evidence="6">
    <location>
        <begin position="341"/>
        <end position="361"/>
    </location>
</feature>
<feature type="transmembrane region" description="Helical" evidence="6">
    <location>
        <begin position="217"/>
        <end position="238"/>
    </location>
</feature>
<keyword evidence="5 6" id="KW-0472">Membrane</keyword>
<feature type="transmembrane region" description="Helical" evidence="6">
    <location>
        <begin position="83"/>
        <end position="104"/>
    </location>
</feature>